<dbReference type="Proteomes" id="UP001457661">
    <property type="component" value="Unassembled WGS sequence"/>
</dbReference>
<comment type="caution">
    <text evidence="1">The sequence shown here is derived from an EMBL/GenBank/DDBJ whole genome shotgun (WGS) entry which is preliminary data.</text>
</comment>
<name>A0ABU9TDL2_9GAMM</name>
<sequence>MDKQARMKLRRKAGYRDLPKPQVKYQGPEYSMSFACCECKTSNMRQFNLEPCHYPKVIECPVCKGVAVNLGRHFKPPKKSDTAQWKKVEFLIEHGFVFQKIRLIKNSYESVPYPETLAQAKEFVVKYETYAVKTPYNKTIQ</sequence>
<accession>A0ABU9TDL2</accession>
<keyword evidence="2" id="KW-1185">Reference proteome</keyword>
<gene>
    <name evidence="1" type="ORF">WNY57_02710</name>
</gene>
<dbReference type="RefSeq" id="WP_197100912.1">
    <property type="nucleotide sequence ID" value="NZ_JBBMQX010000001.1"/>
</dbReference>
<organism evidence="1 2">
    <name type="scientific">Pseudoalteromonas arctica</name>
    <dbReference type="NCBI Taxonomy" id="394751"/>
    <lineage>
        <taxon>Bacteria</taxon>
        <taxon>Pseudomonadati</taxon>
        <taxon>Pseudomonadota</taxon>
        <taxon>Gammaproteobacteria</taxon>
        <taxon>Alteromonadales</taxon>
        <taxon>Pseudoalteromonadaceae</taxon>
        <taxon>Pseudoalteromonas</taxon>
    </lineage>
</organism>
<protein>
    <submittedName>
        <fullName evidence="1">Uncharacterized protein</fullName>
    </submittedName>
</protein>
<proteinExistence type="predicted"/>
<evidence type="ECO:0000313" key="1">
    <source>
        <dbReference type="EMBL" id="MEM5531334.1"/>
    </source>
</evidence>
<evidence type="ECO:0000313" key="2">
    <source>
        <dbReference type="Proteomes" id="UP001457661"/>
    </source>
</evidence>
<reference evidence="1 2" key="1">
    <citation type="submission" date="2024-03" db="EMBL/GenBank/DDBJ databases">
        <title>Community enrichment and isolation of bacterial strains for fucoidan degradation.</title>
        <authorList>
            <person name="Sichert A."/>
        </authorList>
    </citation>
    <scope>NUCLEOTIDE SEQUENCE [LARGE SCALE GENOMIC DNA]</scope>
    <source>
        <strain evidence="1 2">AS26</strain>
    </source>
</reference>
<dbReference type="EMBL" id="JBBMQX010000001">
    <property type="protein sequence ID" value="MEM5531334.1"/>
    <property type="molecule type" value="Genomic_DNA"/>
</dbReference>